<sequence length="118" mass="12993">MKVVILMALLVLTAHCVPVSRFPGKIVLYCPFFNRKHCQRFCEFFKICRKAPVSRRTTVVPSFPLTTEADLSLTGGPLTPTGGEIQDSRVPHSPEKPLPPHSAHATVGSCFQLLPVPQ</sequence>
<reference evidence="3" key="2">
    <citation type="submission" date="2025-09" db="UniProtKB">
        <authorList>
            <consortium name="Ensembl"/>
        </authorList>
    </citation>
    <scope>IDENTIFICATION</scope>
</reference>
<protein>
    <submittedName>
        <fullName evidence="3">Uncharacterized protein</fullName>
    </submittedName>
</protein>
<accession>A0A8C6HLJ7</accession>
<dbReference type="AlphaFoldDB" id="A0A8C6HLJ7"/>
<feature type="region of interest" description="Disordered" evidence="1">
    <location>
        <begin position="71"/>
        <end position="105"/>
    </location>
</feature>
<reference evidence="3" key="1">
    <citation type="submission" date="2025-08" db="UniProtKB">
        <authorList>
            <consortium name="Ensembl"/>
        </authorList>
    </citation>
    <scope>IDENTIFICATION</scope>
</reference>
<evidence type="ECO:0000256" key="1">
    <source>
        <dbReference type="SAM" id="MobiDB-lite"/>
    </source>
</evidence>
<feature type="compositionally biased region" description="Low complexity" evidence="1">
    <location>
        <begin position="73"/>
        <end position="83"/>
    </location>
</feature>
<keyword evidence="4" id="KW-1185">Reference proteome</keyword>
<dbReference type="GeneTree" id="ENSGT00860000135999"/>
<keyword evidence="2" id="KW-0732">Signal</keyword>
<organism evidence="3 4">
    <name type="scientific">Mus spicilegus</name>
    <name type="common">Mound-building mouse</name>
    <dbReference type="NCBI Taxonomy" id="10103"/>
    <lineage>
        <taxon>Eukaryota</taxon>
        <taxon>Metazoa</taxon>
        <taxon>Chordata</taxon>
        <taxon>Craniata</taxon>
        <taxon>Vertebrata</taxon>
        <taxon>Euteleostomi</taxon>
        <taxon>Mammalia</taxon>
        <taxon>Eutheria</taxon>
        <taxon>Euarchontoglires</taxon>
        <taxon>Glires</taxon>
        <taxon>Rodentia</taxon>
        <taxon>Myomorpha</taxon>
        <taxon>Muroidea</taxon>
        <taxon>Muridae</taxon>
        <taxon>Murinae</taxon>
        <taxon>Mus</taxon>
        <taxon>Mus</taxon>
    </lineage>
</organism>
<evidence type="ECO:0000313" key="4">
    <source>
        <dbReference type="Proteomes" id="UP000694415"/>
    </source>
</evidence>
<name>A0A8C6HLJ7_MUSSI</name>
<dbReference type="Proteomes" id="UP000694415">
    <property type="component" value="Unplaced"/>
</dbReference>
<dbReference type="Pfam" id="PF22040">
    <property type="entry name" value="U9-ORF"/>
    <property type="match status" value="1"/>
</dbReference>
<dbReference type="InterPro" id="IPR054417">
    <property type="entry name" value="U9-ORF"/>
</dbReference>
<evidence type="ECO:0000256" key="2">
    <source>
        <dbReference type="SAM" id="SignalP"/>
    </source>
</evidence>
<feature type="signal peptide" evidence="2">
    <location>
        <begin position="1"/>
        <end position="16"/>
    </location>
</feature>
<evidence type="ECO:0000313" key="3">
    <source>
        <dbReference type="Ensembl" id="ENSMSIP00000022778.1"/>
    </source>
</evidence>
<feature type="chain" id="PRO_5034991233" evidence="2">
    <location>
        <begin position="17"/>
        <end position="118"/>
    </location>
</feature>
<proteinExistence type="predicted"/>
<dbReference type="Ensembl" id="ENSMSIT00000028732.1">
    <property type="protein sequence ID" value="ENSMSIP00000022778.1"/>
    <property type="gene ID" value="ENSMSIG00000019344.1"/>
</dbReference>
<feature type="compositionally biased region" description="Basic and acidic residues" evidence="1">
    <location>
        <begin position="86"/>
        <end position="95"/>
    </location>
</feature>